<comment type="function">
    <text evidence="1">Involved in storage lipid mobilization during the growth of higher plant seedling.</text>
</comment>
<dbReference type="Pfam" id="PF00463">
    <property type="entry name" value="ICL"/>
    <property type="match status" value="1"/>
</dbReference>
<proteinExistence type="predicted"/>
<reference evidence="9" key="1">
    <citation type="submission" date="2017-07" db="EMBL/GenBank/DDBJ databases">
        <title>Taro Niue Genome Assembly and Annotation.</title>
        <authorList>
            <person name="Atibalentja N."/>
            <person name="Keating K."/>
            <person name="Fields C.J."/>
        </authorList>
    </citation>
    <scope>NUCLEOTIDE SEQUENCE</scope>
    <source>
        <strain evidence="9">Niue_2</strain>
        <tissue evidence="9">Leaf</tissue>
    </source>
</reference>
<protein>
    <recommendedName>
        <fullName evidence="11">Isocitrate lyase</fullName>
    </recommendedName>
</protein>
<keyword evidence="5" id="KW-0330">Glyoxysome</keyword>
<dbReference type="GO" id="GO:0006099">
    <property type="term" value="P:tricarboxylic acid cycle"/>
    <property type="evidence" value="ECO:0007669"/>
    <property type="project" value="UniProtKB-KW"/>
</dbReference>
<comment type="subcellular location">
    <subcellularLocation>
        <location evidence="2">Glyoxysome</location>
    </subcellularLocation>
</comment>
<evidence type="ECO:0000256" key="5">
    <source>
        <dbReference type="ARBA" id="ARBA00022453"/>
    </source>
</evidence>
<keyword evidence="7" id="KW-0576">Peroxisome</keyword>
<evidence type="ECO:0000256" key="7">
    <source>
        <dbReference type="ARBA" id="ARBA00023140"/>
    </source>
</evidence>
<evidence type="ECO:0000256" key="4">
    <source>
        <dbReference type="ARBA" id="ARBA00022435"/>
    </source>
</evidence>
<evidence type="ECO:0000256" key="8">
    <source>
        <dbReference type="ARBA" id="ARBA00023239"/>
    </source>
</evidence>
<evidence type="ECO:0000313" key="9">
    <source>
        <dbReference type="EMBL" id="MQL79900.1"/>
    </source>
</evidence>
<dbReference type="Gene3D" id="3.20.20.60">
    <property type="entry name" value="Phosphoenolpyruvate-binding domains"/>
    <property type="match status" value="1"/>
</dbReference>
<dbReference type="OrthoDB" id="4078635at2759"/>
<dbReference type="SUPFAM" id="SSF51621">
    <property type="entry name" value="Phosphoenolpyruvate/pyruvate domain"/>
    <property type="match status" value="1"/>
</dbReference>
<dbReference type="InterPro" id="IPR015813">
    <property type="entry name" value="Pyrv/PenolPyrv_kinase-like_dom"/>
</dbReference>
<sequence>MTDVDIWDGTSIATALEEATVADKSCAKLQRIEDEWQVAAQLKTFPDCVKDAINRLNVGEPIQLRSVPLQRAEPGGRSKAGHGGADLPRIKEGFYLFRGSVAAAVVRGWAFANHADLIWMENSSPDLAECTEFAQRVKAACLEIMMAYNLSLSFNWDASGMTDEHMRNFIPQIAWLGFCWQLITLAGFHADAIMVDTFAKDFACQGMLAYREERRNEVDTLTHQNWFGANFYDRYLKTVQGSISSTPPWAKVHTQAKHLLSLLPHHPSLSHICLLGFVVVTKEQFKETWVASGWGGREQGGSRVGDRKEGVRVL</sequence>
<evidence type="ECO:0008006" key="11">
    <source>
        <dbReference type="Google" id="ProtNLM"/>
    </source>
</evidence>
<evidence type="ECO:0000256" key="1">
    <source>
        <dbReference type="ARBA" id="ARBA00003575"/>
    </source>
</evidence>
<comment type="caution">
    <text evidence="9">The sequence shown here is derived from an EMBL/GenBank/DDBJ whole genome shotgun (WGS) entry which is preliminary data.</text>
</comment>
<dbReference type="GO" id="GO:0009514">
    <property type="term" value="C:glyoxysome"/>
    <property type="evidence" value="ECO:0007669"/>
    <property type="project" value="UniProtKB-SubCell"/>
</dbReference>
<dbReference type="AlphaFoldDB" id="A0A843UD98"/>
<dbReference type="UniPathway" id="UPA00703">
    <property type="reaction ID" value="UER00719"/>
</dbReference>
<accession>A0A843UD98</accession>
<dbReference type="InterPro" id="IPR006254">
    <property type="entry name" value="Isocitrate_lyase"/>
</dbReference>
<dbReference type="Gene3D" id="1.10.10.850">
    <property type="match status" value="1"/>
</dbReference>
<keyword evidence="8" id="KW-0456">Lyase</keyword>
<keyword evidence="10" id="KW-1185">Reference proteome</keyword>
<comment type="pathway">
    <text evidence="3">Carbohydrate metabolism; glyoxylate cycle; (S)-malate from isocitrate: step 1/2.</text>
</comment>
<gene>
    <name evidence="9" type="ORF">Taro_012338</name>
</gene>
<dbReference type="EMBL" id="NMUH01000481">
    <property type="protein sequence ID" value="MQL79900.1"/>
    <property type="molecule type" value="Genomic_DNA"/>
</dbReference>
<evidence type="ECO:0000256" key="2">
    <source>
        <dbReference type="ARBA" id="ARBA00004130"/>
    </source>
</evidence>
<name>A0A843UD98_COLES</name>
<organism evidence="9 10">
    <name type="scientific">Colocasia esculenta</name>
    <name type="common">Wild taro</name>
    <name type="synonym">Arum esculentum</name>
    <dbReference type="NCBI Taxonomy" id="4460"/>
    <lineage>
        <taxon>Eukaryota</taxon>
        <taxon>Viridiplantae</taxon>
        <taxon>Streptophyta</taxon>
        <taxon>Embryophyta</taxon>
        <taxon>Tracheophyta</taxon>
        <taxon>Spermatophyta</taxon>
        <taxon>Magnoliopsida</taxon>
        <taxon>Liliopsida</taxon>
        <taxon>Araceae</taxon>
        <taxon>Aroideae</taxon>
        <taxon>Colocasieae</taxon>
        <taxon>Colocasia</taxon>
    </lineage>
</organism>
<keyword evidence="4" id="KW-0329">Glyoxylate bypass</keyword>
<dbReference type="Proteomes" id="UP000652761">
    <property type="component" value="Unassembled WGS sequence"/>
</dbReference>
<dbReference type="PANTHER" id="PTHR21631">
    <property type="entry name" value="ISOCITRATE LYASE/MALATE SYNTHASE"/>
    <property type="match status" value="1"/>
</dbReference>
<evidence type="ECO:0000313" key="10">
    <source>
        <dbReference type="Proteomes" id="UP000652761"/>
    </source>
</evidence>
<dbReference type="GO" id="GO:0004451">
    <property type="term" value="F:isocitrate lyase activity"/>
    <property type="evidence" value="ECO:0007669"/>
    <property type="project" value="InterPro"/>
</dbReference>
<dbReference type="PANTHER" id="PTHR21631:SF3">
    <property type="entry name" value="BIFUNCTIONAL GLYOXYLATE CYCLE PROTEIN"/>
    <property type="match status" value="1"/>
</dbReference>
<evidence type="ECO:0000256" key="3">
    <source>
        <dbReference type="ARBA" id="ARBA00004793"/>
    </source>
</evidence>
<evidence type="ECO:0000256" key="6">
    <source>
        <dbReference type="ARBA" id="ARBA00022532"/>
    </source>
</evidence>
<keyword evidence="6" id="KW-0816">Tricarboxylic acid cycle</keyword>
<dbReference type="GO" id="GO:0006097">
    <property type="term" value="P:glyoxylate cycle"/>
    <property type="evidence" value="ECO:0007669"/>
    <property type="project" value="UniProtKB-UniPathway"/>
</dbReference>
<dbReference type="InterPro" id="IPR040442">
    <property type="entry name" value="Pyrv_kinase-like_dom_sf"/>
</dbReference>